<evidence type="ECO:0000256" key="2">
    <source>
        <dbReference type="ARBA" id="ARBA00022475"/>
    </source>
</evidence>
<evidence type="ECO:0000256" key="5">
    <source>
        <dbReference type="ARBA" id="ARBA00022958"/>
    </source>
</evidence>
<dbReference type="Pfam" id="PF03814">
    <property type="entry name" value="KdpA"/>
    <property type="match status" value="1"/>
</dbReference>
<evidence type="ECO:0000256" key="9">
    <source>
        <dbReference type="HAMAP-Rule" id="MF_00275"/>
    </source>
</evidence>
<feature type="transmembrane region" description="Helical" evidence="9">
    <location>
        <begin position="16"/>
        <end position="39"/>
    </location>
</feature>
<dbReference type="PANTHER" id="PTHR30607:SF2">
    <property type="entry name" value="POTASSIUM-TRANSPORTING ATPASE POTASSIUM-BINDING SUBUNIT"/>
    <property type="match status" value="1"/>
</dbReference>
<dbReference type="GO" id="GO:0008556">
    <property type="term" value="F:P-type potassium transmembrane transporter activity"/>
    <property type="evidence" value="ECO:0007669"/>
    <property type="project" value="InterPro"/>
</dbReference>
<feature type="transmembrane region" description="Helical" evidence="9">
    <location>
        <begin position="386"/>
        <end position="407"/>
    </location>
</feature>
<gene>
    <name evidence="9" type="primary">kdpA</name>
    <name evidence="10" type="ORF">RINTHH_21220</name>
</gene>
<evidence type="ECO:0000256" key="3">
    <source>
        <dbReference type="ARBA" id="ARBA00022538"/>
    </source>
</evidence>
<dbReference type="PANTHER" id="PTHR30607">
    <property type="entry name" value="POTASSIUM-TRANSPORTING ATPASE A CHAIN"/>
    <property type="match status" value="1"/>
</dbReference>
<feature type="transmembrane region" description="Helical" evidence="9">
    <location>
        <begin position="292"/>
        <end position="313"/>
    </location>
</feature>
<evidence type="ECO:0000256" key="7">
    <source>
        <dbReference type="ARBA" id="ARBA00023065"/>
    </source>
</evidence>
<feature type="transmembrane region" description="Helical" evidence="9">
    <location>
        <begin position="77"/>
        <end position="96"/>
    </location>
</feature>
<feature type="transmembrane region" description="Helical" evidence="9">
    <location>
        <begin position="188"/>
        <end position="206"/>
    </location>
</feature>
<keyword evidence="2 9" id="KW-1003">Cell membrane</keyword>
<evidence type="ECO:0000256" key="4">
    <source>
        <dbReference type="ARBA" id="ARBA00022692"/>
    </source>
</evidence>
<organism evidence="10 11">
    <name type="scientific">Richelia intracellularis HH01</name>
    <dbReference type="NCBI Taxonomy" id="1165094"/>
    <lineage>
        <taxon>Bacteria</taxon>
        <taxon>Bacillati</taxon>
        <taxon>Cyanobacteriota</taxon>
        <taxon>Cyanophyceae</taxon>
        <taxon>Nostocales</taxon>
        <taxon>Nostocaceae</taxon>
        <taxon>Richelia</taxon>
    </lineage>
</organism>
<comment type="subcellular location">
    <subcellularLocation>
        <location evidence="9">Cell membrane</location>
        <topology evidence="9">Multi-pass membrane protein</topology>
    </subcellularLocation>
</comment>
<evidence type="ECO:0000256" key="1">
    <source>
        <dbReference type="ARBA" id="ARBA00022448"/>
    </source>
</evidence>
<dbReference type="GO" id="GO:0005886">
    <property type="term" value="C:plasma membrane"/>
    <property type="evidence" value="ECO:0007669"/>
    <property type="project" value="UniProtKB-SubCell"/>
</dbReference>
<sequence>MAGIKSYNNYSYMGQGFFQIGITISLIIAISPFLGRYIFDVFTKSKNILQSFLKPLEQAIYLLGGISPEYNMTAWQYIRALIGMNLCMAVAVYFILANQKNLPCNPTNLGPPSWDLTLHTTISFLTSTNIQHYAGENTFSYFSQIAGLGFLMFSSAATGLAAGIAVIRGFTGRPLGNFYVDITKGITYIFLPISIIGAIALIITGVPQTLSPPVVVSTLEGETQYIAVGPVATFEIIKMLGNNGAGFFTANSAHPFENPNGASNLIEILAMAAIPNALIHTYGFFARNIKLAWFLFWMIFIIFVVMLGISLVGEYEGNPLINNILGGNGGTPNLEGKEVRFGISQTILWAMLSTATMCGAMNGIHNSLLPNGGFATLFNLLLQSPWGGIGTGIIHMFMYLILAAFLAELLVGNTPTFAGKKIEYKEILLVGLVLLIHPMAILIPSAITLLNHISLIGIPNPDFHIFSQVIYEYASASSNNANTFTELNNNSLWWNLSTSLSMIIGHYVPIIAMLIVAASMTNKPILSPSFDNIKIDSLLFTGWTAGLMLVLTTLIFLPVILLGSIAEGVKLTSGG</sequence>
<feature type="transmembrane region" description="Helical" evidence="9">
    <location>
        <begin position="492"/>
        <end position="517"/>
    </location>
</feature>
<evidence type="ECO:0000256" key="8">
    <source>
        <dbReference type="ARBA" id="ARBA00023136"/>
    </source>
</evidence>
<keyword evidence="1 9" id="KW-0813">Transport</keyword>
<accession>M1X0H4</accession>
<keyword evidence="7 9" id="KW-0406">Ion transport</keyword>
<dbReference type="GO" id="GO:0030955">
    <property type="term" value="F:potassium ion binding"/>
    <property type="evidence" value="ECO:0007669"/>
    <property type="project" value="UniProtKB-UniRule"/>
</dbReference>
<keyword evidence="5 9" id="KW-0630">Potassium</keyword>
<feature type="transmembrane region" description="Helical" evidence="9">
    <location>
        <begin position="427"/>
        <end position="447"/>
    </location>
</feature>
<reference evidence="11" key="2">
    <citation type="submission" date="2016-01" db="EMBL/GenBank/DDBJ databases">
        <title>Diatom-associated endosymboitic cyanobacterium lacks core nitrogen metabolism enzymes.</title>
        <authorList>
            <person name="Hilton J.A."/>
            <person name="Foster R.A."/>
            <person name="Tripp H.J."/>
            <person name="Carter B.J."/>
            <person name="Zehr J.P."/>
            <person name="Villareal T.A."/>
        </authorList>
    </citation>
    <scope>NUCLEOTIDE SEQUENCE [LARGE SCALE GENOMIC DNA]</scope>
    <source>
        <strain evidence="11">HH01</strain>
    </source>
</reference>
<comment type="function">
    <text evidence="9">Part of the high-affinity ATP-driven potassium transport (or Kdp) system, which catalyzes the hydrolysis of ATP coupled with the electrogenic transport of potassium into the cytoplasm. This subunit binds the extracellular potassium ions and delivers the ions to the membrane domain of KdpB through an intramembrane tunnel.</text>
</comment>
<dbReference type="Proteomes" id="UP000053051">
    <property type="component" value="Unassembled WGS sequence"/>
</dbReference>
<dbReference type="NCBIfam" id="TIGR00680">
    <property type="entry name" value="kdpA"/>
    <property type="match status" value="1"/>
</dbReference>
<evidence type="ECO:0000256" key="6">
    <source>
        <dbReference type="ARBA" id="ARBA00022989"/>
    </source>
</evidence>
<comment type="caution">
    <text evidence="10">The sequence shown here is derived from an EMBL/GenBank/DDBJ whole genome shotgun (WGS) entry which is preliminary data.</text>
</comment>
<keyword evidence="8 9" id="KW-0472">Membrane</keyword>
<dbReference type="AlphaFoldDB" id="M1X0H4"/>
<keyword evidence="3 9" id="KW-0633">Potassium transport</keyword>
<protein>
    <recommendedName>
        <fullName evidence="9">Potassium-transporting ATPase potassium-binding subunit</fullName>
    </recommendedName>
    <alternativeName>
        <fullName evidence="9">ATP phosphohydrolase [potassium-transporting] A chain</fullName>
    </alternativeName>
    <alternativeName>
        <fullName evidence="9">Potassium-binding and translocating subunit A</fullName>
    </alternativeName>
    <alternativeName>
        <fullName evidence="9">Potassium-translocating ATPase A chain</fullName>
    </alternativeName>
</protein>
<evidence type="ECO:0000313" key="10">
    <source>
        <dbReference type="EMBL" id="CCH68277.1"/>
    </source>
</evidence>
<evidence type="ECO:0000313" key="11">
    <source>
        <dbReference type="Proteomes" id="UP000053051"/>
    </source>
</evidence>
<feature type="transmembrane region" description="Helical" evidence="9">
    <location>
        <begin position="538"/>
        <end position="566"/>
    </location>
</feature>
<feature type="transmembrane region" description="Helical" evidence="9">
    <location>
        <begin position="145"/>
        <end position="167"/>
    </location>
</feature>
<comment type="subunit">
    <text evidence="9">The system is composed of three essential subunits: KdpA, KdpB and KdpC.</text>
</comment>
<proteinExistence type="inferred from homology"/>
<dbReference type="PIRSF" id="PIRSF001294">
    <property type="entry name" value="K_ATPaseA"/>
    <property type="match status" value="1"/>
</dbReference>
<name>M1X0H4_9NOST</name>
<dbReference type="EMBL" id="CAIY01000085">
    <property type="protein sequence ID" value="CCH68277.1"/>
    <property type="molecule type" value="Genomic_DNA"/>
</dbReference>
<dbReference type="STRING" id="1165094.RINTHH_21220"/>
<dbReference type="HAMAP" id="MF_00275">
    <property type="entry name" value="KdpA"/>
    <property type="match status" value="1"/>
</dbReference>
<keyword evidence="11" id="KW-1185">Reference proteome</keyword>
<dbReference type="InterPro" id="IPR004623">
    <property type="entry name" value="KdpA"/>
</dbReference>
<keyword evidence="6 9" id="KW-1133">Transmembrane helix</keyword>
<dbReference type="GO" id="GO:0016787">
    <property type="term" value="F:hydrolase activity"/>
    <property type="evidence" value="ECO:0007669"/>
    <property type="project" value="UniProtKB-KW"/>
</dbReference>
<keyword evidence="10" id="KW-0378">Hydrolase</keyword>
<keyword evidence="4 9" id="KW-0812">Transmembrane</keyword>
<comment type="similarity">
    <text evidence="9">Belongs to the KdpA family.</text>
</comment>
<feature type="transmembrane region" description="Helical" evidence="9">
    <location>
        <begin position="265"/>
        <end position="285"/>
    </location>
</feature>
<reference evidence="10 11" key="1">
    <citation type="submission" date="2012-05" db="EMBL/GenBank/DDBJ databases">
        <authorList>
            <person name="Hilton J."/>
        </authorList>
    </citation>
    <scope>NUCLEOTIDE SEQUENCE [LARGE SCALE GENOMIC DNA]</scope>
    <source>
        <strain evidence="10 11">HH01</strain>
    </source>
</reference>